<dbReference type="Gene3D" id="3.40.50.300">
    <property type="entry name" value="P-loop containing nucleotide triphosphate hydrolases"/>
    <property type="match status" value="1"/>
</dbReference>
<organism evidence="3">
    <name type="scientific">marine sediment metagenome</name>
    <dbReference type="NCBI Taxonomy" id="412755"/>
    <lineage>
        <taxon>unclassified sequences</taxon>
        <taxon>metagenomes</taxon>
        <taxon>ecological metagenomes</taxon>
    </lineage>
</organism>
<accession>A0A0F9DGI7</accession>
<feature type="compositionally biased region" description="Basic and acidic residues" evidence="1">
    <location>
        <begin position="23"/>
        <end position="38"/>
    </location>
</feature>
<dbReference type="InterPro" id="IPR027417">
    <property type="entry name" value="P-loop_NTPase"/>
</dbReference>
<protein>
    <recommendedName>
        <fullName evidence="2">ATPase AAA-type core domain-containing protein</fullName>
    </recommendedName>
</protein>
<dbReference type="GO" id="GO:0004176">
    <property type="term" value="F:ATP-dependent peptidase activity"/>
    <property type="evidence" value="ECO:0007669"/>
    <property type="project" value="InterPro"/>
</dbReference>
<dbReference type="Pfam" id="PF00004">
    <property type="entry name" value="AAA"/>
    <property type="match status" value="1"/>
</dbReference>
<feature type="compositionally biased region" description="Acidic residues" evidence="1">
    <location>
        <begin position="53"/>
        <end position="65"/>
    </location>
</feature>
<proteinExistence type="predicted"/>
<feature type="non-terminal residue" evidence="3">
    <location>
        <position position="432"/>
    </location>
</feature>
<dbReference type="AlphaFoldDB" id="A0A0F9DGI7"/>
<dbReference type="SUPFAM" id="SSF52540">
    <property type="entry name" value="P-loop containing nucleoside triphosphate hydrolases"/>
    <property type="match status" value="1"/>
</dbReference>
<dbReference type="PANTHER" id="PTHR10046">
    <property type="entry name" value="ATP DEPENDENT LON PROTEASE FAMILY MEMBER"/>
    <property type="match status" value="1"/>
</dbReference>
<evidence type="ECO:0000313" key="3">
    <source>
        <dbReference type="EMBL" id="KKL16876.1"/>
    </source>
</evidence>
<dbReference type="EMBL" id="LAZR01039490">
    <property type="protein sequence ID" value="KKL16876.1"/>
    <property type="molecule type" value="Genomic_DNA"/>
</dbReference>
<evidence type="ECO:0000259" key="2">
    <source>
        <dbReference type="Pfam" id="PF00004"/>
    </source>
</evidence>
<dbReference type="InterPro" id="IPR003959">
    <property type="entry name" value="ATPase_AAA_core"/>
</dbReference>
<comment type="caution">
    <text evidence="3">The sequence shown here is derived from an EMBL/GenBank/DDBJ whole genome shotgun (WGS) entry which is preliminary data.</text>
</comment>
<feature type="domain" description="ATPase AAA-type core" evidence="2">
    <location>
        <begin position="375"/>
        <end position="431"/>
    </location>
</feature>
<sequence length="432" mass="49106">MDDEDPEVTDDSRSKRKRKTKKPNNEPEQKRQKTEPPEWFKVFIAQQKSQEPDTGDEELNSDDEDNRPVRASKRIARKSMAMSTDSDDDSDSDFIEYFEDDASKLRESVIKHTLSYLTKDQRAALSSEIAKGVNEAFDLFKDLVSETMEPLLDTLPTTNMWKLGMGPNEIKKYSAMLKELRTTRNMERITIQRVLEAKLEHEQKRKLLNLFDILKNLEPYSVEYLTLSSQIHAIIEAANSNKLSPEQLETLAKKELELKKIIGLDIPMRIRILTADMDDHRKAAIYEKYLLLQKTRDDSVTAANLEEWIEEALKTPYTQMQPNILDTEKPGECLVKLKEGFQQRLSEMDVVLEPLLTIFNNRMYNPTGGSLVIGLLGSPGVGKSKVCRVIADVWGLPFAQISLGGMLDSSLLDGQHPGWVGSGPGRFTKALQ</sequence>
<evidence type="ECO:0000256" key="1">
    <source>
        <dbReference type="SAM" id="MobiDB-lite"/>
    </source>
</evidence>
<dbReference type="GO" id="GO:0016887">
    <property type="term" value="F:ATP hydrolysis activity"/>
    <property type="evidence" value="ECO:0007669"/>
    <property type="project" value="InterPro"/>
</dbReference>
<dbReference type="GO" id="GO:0005524">
    <property type="term" value="F:ATP binding"/>
    <property type="evidence" value="ECO:0007669"/>
    <property type="project" value="InterPro"/>
</dbReference>
<feature type="region of interest" description="Disordered" evidence="1">
    <location>
        <begin position="1"/>
        <end position="91"/>
    </location>
</feature>
<gene>
    <name evidence="3" type="ORF">LCGC14_2491170</name>
</gene>
<dbReference type="InterPro" id="IPR027065">
    <property type="entry name" value="Lon_Prtase"/>
</dbReference>
<reference evidence="3" key="1">
    <citation type="journal article" date="2015" name="Nature">
        <title>Complex archaea that bridge the gap between prokaryotes and eukaryotes.</title>
        <authorList>
            <person name="Spang A."/>
            <person name="Saw J.H."/>
            <person name="Jorgensen S.L."/>
            <person name="Zaremba-Niedzwiedzka K."/>
            <person name="Martijn J."/>
            <person name="Lind A.E."/>
            <person name="van Eijk R."/>
            <person name="Schleper C."/>
            <person name="Guy L."/>
            <person name="Ettema T.J."/>
        </authorList>
    </citation>
    <scope>NUCLEOTIDE SEQUENCE</scope>
</reference>
<dbReference type="GO" id="GO:0004252">
    <property type="term" value="F:serine-type endopeptidase activity"/>
    <property type="evidence" value="ECO:0007669"/>
    <property type="project" value="InterPro"/>
</dbReference>
<dbReference type="GO" id="GO:0030163">
    <property type="term" value="P:protein catabolic process"/>
    <property type="evidence" value="ECO:0007669"/>
    <property type="project" value="InterPro"/>
</dbReference>
<name>A0A0F9DGI7_9ZZZZ</name>